<gene>
    <name evidence="3" type="ORF">HYH03_002614</name>
</gene>
<accession>A0A835YDF1</accession>
<proteinExistence type="predicted"/>
<dbReference type="SUPFAM" id="SSF49562">
    <property type="entry name" value="C2 domain (Calcium/lipid-binding domain, CaLB)"/>
    <property type="match status" value="1"/>
</dbReference>
<dbReference type="Gene3D" id="2.60.40.150">
    <property type="entry name" value="C2 domain"/>
    <property type="match status" value="1"/>
</dbReference>
<keyword evidence="4" id="KW-1185">Reference proteome</keyword>
<feature type="region of interest" description="Disordered" evidence="1">
    <location>
        <begin position="84"/>
        <end position="185"/>
    </location>
</feature>
<evidence type="ECO:0000256" key="1">
    <source>
        <dbReference type="SAM" id="MobiDB-lite"/>
    </source>
</evidence>
<sequence>MDMVGHCDAYAEFSVVIPTGAVALKYKTAVAYYTANPVWKEELCLQNVPVGSKFKFRIMDKDYCKSHDEVGTAEFVLSANTGLGGTSAPDSTEPAAPQPTRKPSFGSSKSLVRRNPSAADLQRLTASPGAGADESGPATQISGLGRSDALQLRRTSWSGGEEQDGQGAASRMDEPTSLAISPAPGVASPAGTLLLHVRCTPPSAPPGPLMHRGPCKYRVCKSRMAGALAYKLRLAGVPEFFPDGANIRWNENYDKAQQLFKSPALLAAVRTQHQVLYADSGYKSHRGVLRSGADLVDLLKGSVRRSQRRYYTYCITGDGSLYFSETGAAFLKDMMSKHAMHAGGAEKVVYAGEFCLVPPAMAPTASAALARVGSFSSELAALSAPSECFTPSKHAPSHSASTGLDSEASSRPDLAATSTDASDCSRTSVPVPPPTPSSEAGSGFQAAHDAAKTASTAAEKAAARAQLMRVAAVDGVVANLAYLRVHETGARGWRLVVDNNSGTYAPPRELLPKVQQLFELNFPGLEVEVIDARDPRLAAEYHSRVPSRLPPPK</sequence>
<reference evidence="3" key="1">
    <citation type="journal article" date="2020" name="bioRxiv">
        <title>Comparative genomics of Chlamydomonas.</title>
        <authorList>
            <person name="Craig R.J."/>
            <person name="Hasan A.R."/>
            <person name="Ness R.W."/>
            <person name="Keightley P.D."/>
        </authorList>
    </citation>
    <scope>NUCLEOTIDE SEQUENCE</scope>
    <source>
        <strain evidence="3">CCAP 11/70</strain>
    </source>
</reference>
<dbReference type="CDD" id="cd00030">
    <property type="entry name" value="C2"/>
    <property type="match status" value="1"/>
</dbReference>
<feature type="compositionally biased region" description="Polar residues" evidence="1">
    <location>
        <begin position="416"/>
        <end position="426"/>
    </location>
</feature>
<dbReference type="PROSITE" id="PS50004">
    <property type="entry name" value="C2"/>
    <property type="match status" value="1"/>
</dbReference>
<dbReference type="OrthoDB" id="73919at2759"/>
<comment type="caution">
    <text evidence="3">The sequence shown here is derived from an EMBL/GenBank/DDBJ whole genome shotgun (WGS) entry which is preliminary data.</text>
</comment>
<name>A0A835YDF1_9CHLO</name>
<evidence type="ECO:0000259" key="2">
    <source>
        <dbReference type="PROSITE" id="PS50004"/>
    </source>
</evidence>
<dbReference type="Proteomes" id="UP000612055">
    <property type="component" value="Unassembled WGS sequence"/>
</dbReference>
<dbReference type="Pfam" id="PF00168">
    <property type="entry name" value="C2"/>
    <property type="match status" value="1"/>
</dbReference>
<dbReference type="InterPro" id="IPR035892">
    <property type="entry name" value="C2_domain_sf"/>
</dbReference>
<feature type="region of interest" description="Disordered" evidence="1">
    <location>
        <begin position="387"/>
        <end position="451"/>
    </location>
</feature>
<feature type="domain" description="C2" evidence="2">
    <location>
        <begin position="1"/>
        <end position="90"/>
    </location>
</feature>
<organism evidence="3 4">
    <name type="scientific">Edaphochlamys debaryana</name>
    <dbReference type="NCBI Taxonomy" id="47281"/>
    <lineage>
        <taxon>Eukaryota</taxon>
        <taxon>Viridiplantae</taxon>
        <taxon>Chlorophyta</taxon>
        <taxon>core chlorophytes</taxon>
        <taxon>Chlorophyceae</taxon>
        <taxon>CS clade</taxon>
        <taxon>Chlamydomonadales</taxon>
        <taxon>Chlamydomonadales incertae sedis</taxon>
        <taxon>Edaphochlamys</taxon>
    </lineage>
</organism>
<dbReference type="InterPro" id="IPR000008">
    <property type="entry name" value="C2_dom"/>
</dbReference>
<dbReference type="AlphaFoldDB" id="A0A835YDF1"/>
<feature type="compositionally biased region" description="Polar residues" evidence="1">
    <location>
        <begin position="398"/>
        <end position="409"/>
    </location>
</feature>
<dbReference type="EMBL" id="JAEHOE010000006">
    <property type="protein sequence ID" value="KAG2499679.1"/>
    <property type="molecule type" value="Genomic_DNA"/>
</dbReference>
<evidence type="ECO:0000313" key="4">
    <source>
        <dbReference type="Proteomes" id="UP000612055"/>
    </source>
</evidence>
<evidence type="ECO:0000313" key="3">
    <source>
        <dbReference type="EMBL" id="KAG2499679.1"/>
    </source>
</evidence>
<protein>
    <recommendedName>
        <fullName evidence="2">C2 domain-containing protein</fullName>
    </recommendedName>
</protein>